<dbReference type="Pfam" id="PF13482">
    <property type="entry name" value="RNase_H_2"/>
    <property type="match status" value="1"/>
</dbReference>
<evidence type="ECO:0000259" key="2">
    <source>
        <dbReference type="Pfam" id="PF13482"/>
    </source>
</evidence>
<name>A0A0F9DMG7_9ZZZZ</name>
<dbReference type="InterPro" id="IPR036397">
    <property type="entry name" value="RNaseH_sf"/>
</dbReference>
<dbReference type="InterPro" id="IPR038720">
    <property type="entry name" value="YprB_RNase_H-like_dom"/>
</dbReference>
<dbReference type="Gene3D" id="3.30.420.10">
    <property type="entry name" value="Ribonuclease H-like superfamily/Ribonuclease H"/>
    <property type="match status" value="1"/>
</dbReference>
<sequence length="358" mass="39209">MDSKERIEAGEVGSLEDILDPRDPLIQDAGPFADFDLDGDPVFRPNATAEDKKASPPSTDPNSAIADAAAEEMKAGPNGTEAEAAELSSFSIFTGRSATHREATVFDIETGALPDDELAELMPEFGEFHELEVKLGNLKDEAKIKAKIKAAREQHEVDRKKAKANFIDKAALSATTGHVVAIGYLRGDGQTVLDLGHDNPEGSILIAFWRHYLYCREKKTHLIGFNSNGFDLPFLIRRSWKYGIEVPQMVLAGRYFDKVFFDLMLHWGCGKFNDFVSLDTVARFLDVGQKPSDCTGADFAKLLASSNPADRKKALDYLHGDLKMTWGVAAAMGVVLPLTPPVAPKQQPKGDQDDSRKA</sequence>
<dbReference type="GO" id="GO:0003676">
    <property type="term" value="F:nucleic acid binding"/>
    <property type="evidence" value="ECO:0007669"/>
    <property type="project" value="InterPro"/>
</dbReference>
<gene>
    <name evidence="3" type="ORF">LCGC14_2180860</name>
</gene>
<feature type="domain" description="YprB ribonuclease H-like" evidence="2">
    <location>
        <begin position="172"/>
        <end position="326"/>
    </location>
</feature>
<evidence type="ECO:0000313" key="3">
    <source>
        <dbReference type="EMBL" id="KKL62864.1"/>
    </source>
</evidence>
<dbReference type="EMBL" id="LAZR01028357">
    <property type="protein sequence ID" value="KKL62864.1"/>
    <property type="molecule type" value="Genomic_DNA"/>
</dbReference>
<reference evidence="3" key="1">
    <citation type="journal article" date="2015" name="Nature">
        <title>Complex archaea that bridge the gap between prokaryotes and eukaryotes.</title>
        <authorList>
            <person name="Spang A."/>
            <person name="Saw J.H."/>
            <person name="Jorgensen S.L."/>
            <person name="Zaremba-Niedzwiedzka K."/>
            <person name="Martijn J."/>
            <person name="Lind A.E."/>
            <person name="van Eijk R."/>
            <person name="Schleper C."/>
            <person name="Guy L."/>
            <person name="Ettema T.J."/>
        </authorList>
    </citation>
    <scope>NUCLEOTIDE SEQUENCE</scope>
</reference>
<dbReference type="AlphaFoldDB" id="A0A0F9DMG7"/>
<dbReference type="SUPFAM" id="SSF53098">
    <property type="entry name" value="Ribonuclease H-like"/>
    <property type="match status" value="1"/>
</dbReference>
<protein>
    <recommendedName>
        <fullName evidence="2">YprB ribonuclease H-like domain-containing protein</fullName>
    </recommendedName>
</protein>
<feature type="region of interest" description="Disordered" evidence="1">
    <location>
        <begin position="1"/>
        <end position="63"/>
    </location>
</feature>
<organism evidence="3">
    <name type="scientific">marine sediment metagenome</name>
    <dbReference type="NCBI Taxonomy" id="412755"/>
    <lineage>
        <taxon>unclassified sequences</taxon>
        <taxon>metagenomes</taxon>
        <taxon>ecological metagenomes</taxon>
    </lineage>
</organism>
<comment type="caution">
    <text evidence="3">The sequence shown here is derived from an EMBL/GenBank/DDBJ whole genome shotgun (WGS) entry which is preliminary data.</text>
</comment>
<dbReference type="InterPro" id="IPR012337">
    <property type="entry name" value="RNaseH-like_sf"/>
</dbReference>
<proteinExistence type="predicted"/>
<evidence type="ECO:0000256" key="1">
    <source>
        <dbReference type="SAM" id="MobiDB-lite"/>
    </source>
</evidence>
<accession>A0A0F9DMG7</accession>